<feature type="coiled-coil region" evidence="1">
    <location>
        <begin position="147"/>
        <end position="174"/>
    </location>
</feature>
<gene>
    <name evidence="2" type="ORF">SCF082_LOCUS41095</name>
</gene>
<evidence type="ECO:0000256" key="1">
    <source>
        <dbReference type="SAM" id="Coils"/>
    </source>
</evidence>
<feature type="non-terminal residue" evidence="2">
    <location>
        <position position="255"/>
    </location>
</feature>
<evidence type="ECO:0000313" key="2">
    <source>
        <dbReference type="EMBL" id="CAK9086895.1"/>
    </source>
</evidence>
<accession>A0ABP0QF61</accession>
<protein>
    <submittedName>
        <fullName evidence="2">Uncharacterized protein</fullName>
    </submittedName>
</protein>
<sequence length="255" mass="29085">MNDYQQQVWALSNALAGLLRDSEASKFPPSLRQKTRELQQSCNRLQHYIATSTSRIQKDVGECIEDLKSIEPSEQQPRRLRRKLSNVEEYLLSVSETLQSQESRAQDLELEIRCLEDDFFGGADGCRQLGEFLDRQQQSVSEHRGFVKQLETEIDVMKDDLSNLQKRLSTASDAMDDDDIADASRICDRLAERLGELVKPCECHSDVEGEAEISEEEPSCPQEEDLVDQELAREELASVSKLLQEATHEQFYIGE</sequence>
<reference evidence="2 3" key="1">
    <citation type="submission" date="2024-02" db="EMBL/GenBank/DDBJ databases">
        <authorList>
            <person name="Chen Y."/>
            <person name="Shah S."/>
            <person name="Dougan E. K."/>
            <person name="Thang M."/>
            <person name="Chan C."/>
        </authorList>
    </citation>
    <scope>NUCLEOTIDE SEQUENCE [LARGE SCALE GENOMIC DNA]</scope>
</reference>
<comment type="caution">
    <text evidence="2">The sequence shown here is derived from an EMBL/GenBank/DDBJ whole genome shotgun (WGS) entry which is preliminary data.</text>
</comment>
<dbReference type="Proteomes" id="UP001642464">
    <property type="component" value="Unassembled WGS sequence"/>
</dbReference>
<name>A0ABP0QF61_9DINO</name>
<feature type="coiled-coil region" evidence="1">
    <location>
        <begin position="91"/>
        <end position="118"/>
    </location>
</feature>
<organism evidence="2 3">
    <name type="scientific">Durusdinium trenchii</name>
    <dbReference type="NCBI Taxonomy" id="1381693"/>
    <lineage>
        <taxon>Eukaryota</taxon>
        <taxon>Sar</taxon>
        <taxon>Alveolata</taxon>
        <taxon>Dinophyceae</taxon>
        <taxon>Suessiales</taxon>
        <taxon>Symbiodiniaceae</taxon>
        <taxon>Durusdinium</taxon>
    </lineage>
</organism>
<evidence type="ECO:0000313" key="3">
    <source>
        <dbReference type="Proteomes" id="UP001642464"/>
    </source>
</evidence>
<proteinExistence type="predicted"/>
<keyword evidence="1" id="KW-0175">Coiled coil</keyword>
<keyword evidence="3" id="KW-1185">Reference proteome</keyword>
<dbReference type="EMBL" id="CAXAMM010039502">
    <property type="protein sequence ID" value="CAK9086895.1"/>
    <property type="molecule type" value="Genomic_DNA"/>
</dbReference>